<name>A0A927B864_9BACT</name>
<evidence type="ECO:0000313" key="1">
    <source>
        <dbReference type="EMBL" id="MBD2757506.1"/>
    </source>
</evidence>
<reference evidence="1" key="1">
    <citation type="submission" date="2020-09" db="EMBL/GenBank/DDBJ databases">
        <authorList>
            <person name="Kim M.K."/>
        </authorList>
    </citation>
    <scope>NUCLEOTIDE SEQUENCE</scope>
    <source>
        <strain evidence="1">BT704</strain>
    </source>
</reference>
<dbReference type="Proteomes" id="UP000653797">
    <property type="component" value="Unassembled WGS sequence"/>
</dbReference>
<comment type="caution">
    <text evidence="1">The sequence shown here is derived from an EMBL/GenBank/DDBJ whole genome shotgun (WGS) entry which is preliminary data.</text>
</comment>
<organism evidence="1 2">
    <name type="scientific">Spirosoma validum</name>
    <dbReference type="NCBI Taxonomy" id="2771355"/>
    <lineage>
        <taxon>Bacteria</taxon>
        <taxon>Pseudomonadati</taxon>
        <taxon>Bacteroidota</taxon>
        <taxon>Cytophagia</taxon>
        <taxon>Cytophagales</taxon>
        <taxon>Cytophagaceae</taxon>
        <taxon>Spirosoma</taxon>
    </lineage>
</organism>
<gene>
    <name evidence="1" type="ORF">IC230_31845</name>
</gene>
<keyword evidence="2" id="KW-1185">Reference proteome</keyword>
<dbReference type="EMBL" id="JACXAA010000023">
    <property type="protein sequence ID" value="MBD2757506.1"/>
    <property type="molecule type" value="Genomic_DNA"/>
</dbReference>
<sequence length="91" mass="9445">MPDAGSLLTRPGPLKAYVLPPVAVSVTLVTEQVKLLLATRLAVGALVLPVTVVEATWLQPLVPVAVTEYTPAALTLAVGPLLIWVAPALKT</sequence>
<dbReference type="RefSeq" id="WP_191043129.1">
    <property type="nucleotide sequence ID" value="NZ_JACXAA010000023.1"/>
</dbReference>
<accession>A0A927B864</accession>
<protein>
    <submittedName>
        <fullName evidence="1">Uncharacterized protein</fullName>
    </submittedName>
</protein>
<proteinExistence type="predicted"/>
<dbReference type="AlphaFoldDB" id="A0A927B864"/>
<evidence type="ECO:0000313" key="2">
    <source>
        <dbReference type="Proteomes" id="UP000653797"/>
    </source>
</evidence>